<keyword evidence="2 6" id="KW-0812">Transmembrane</keyword>
<dbReference type="GO" id="GO:0006465">
    <property type="term" value="P:signal peptide processing"/>
    <property type="evidence" value="ECO:0007669"/>
    <property type="project" value="UniProtKB-UniRule"/>
</dbReference>
<evidence type="ECO:0000313" key="9">
    <source>
        <dbReference type="Proteomes" id="UP000178175"/>
    </source>
</evidence>
<name>A0A1G2TH88_9BACT</name>
<dbReference type="Proteomes" id="UP000178175">
    <property type="component" value="Unassembled WGS sequence"/>
</dbReference>
<evidence type="ECO:0000256" key="3">
    <source>
        <dbReference type="ARBA" id="ARBA00022989"/>
    </source>
</evidence>
<feature type="transmembrane region" description="Helical" evidence="6">
    <location>
        <begin position="12"/>
        <end position="31"/>
    </location>
</feature>
<dbReference type="InterPro" id="IPR019533">
    <property type="entry name" value="Peptidase_S26"/>
</dbReference>
<keyword evidence="3 6" id="KW-1133">Transmembrane helix</keyword>
<accession>A0A1G2TH88</accession>
<dbReference type="InterPro" id="IPR001322">
    <property type="entry name" value="Lamin_tail_dom"/>
</dbReference>
<feature type="domain" description="LTD" evidence="7">
    <location>
        <begin position="382"/>
        <end position="521"/>
    </location>
</feature>
<dbReference type="PANTHER" id="PTHR10806:SF6">
    <property type="entry name" value="SIGNAL PEPTIDASE COMPLEX CATALYTIC SUBUNIT SEC11"/>
    <property type="match status" value="1"/>
</dbReference>
<dbReference type="InterPro" id="IPR036286">
    <property type="entry name" value="LexA/Signal_pep-like_sf"/>
</dbReference>
<dbReference type="InterPro" id="IPR001733">
    <property type="entry name" value="Peptidase_S26B"/>
</dbReference>
<evidence type="ECO:0000259" key="7">
    <source>
        <dbReference type="PROSITE" id="PS51841"/>
    </source>
</evidence>
<dbReference type="AlphaFoldDB" id="A0A1G2TH88"/>
<organism evidence="8 9">
    <name type="scientific">Candidatus Zambryskibacteria bacterium RIFCSPHIGHO2_02_FULL_43_14</name>
    <dbReference type="NCBI Taxonomy" id="1802748"/>
    <lineage>
        <taxon>Bacteria</taxon>
        <taxon>Candidatus Zambryskiibacteriota</taxon>
    </lineage>
</organism>
<dbReference type="CDD" id="cd06530">
    <property type="entry name" value="S26_SPase_I"/>
    <property type="match status" value="1"/>
</dbReference>
<dbReference type="NCBIfam" id="TIGR02228">
    <property type="entry name" value="sigpep_I_arch"/>
    <property type="match status" value="1"/>
</dbReference>
<evidence type="ECO:0000256" key="4">
    <source>
        <dbReference type="ARBA" id="ARBA00023136"/>
    </source>
</evidence>
<gene>
    <name evidence="8" type="ORF">A3C70_02060</name>
</gene>
<dbReference type="InterPro" id="IPR036415">
    <property type="entry name" value="Lamin_tail_dom_sf"/>
</dbReference>
<reference evidence="8 9" key="1">
    <citation type="journal article" date="2016" name="Nat. Commun.">
        <title>Thousands of microbial genomes shed light on interconnected biogeochemical processes in an aquifer system.</title>
        <authorList>
            <person name="Anantharaman K."/>
            <person name="Brown C.T."/>
            <person name="Hug L.A."/>
            <person name="Sharon I."/>
            <person name="Castelle C.J."/>
            <person name="Probst A.J."/>
            <person name="Thomas B.C."/>
            <person name="Singh A."/>
            <person name="Wilkins M.J."/>
            <person name="Karaoz U."/>
            <person name="Brodie E.L."/>
            <person name="Williams K.H."/>
            <person name="Hubbard S.S."/>
            <person name="Banfield J.F."/>
        </authorList>
    </citation>
    <scope>NUCLEOTIDE SEQUENCE [LARGE SCALE GENOMIC DNA]</scope>
</reference>
<dbReference type="GO" id="GO:0016020">
    <property type="term" value="C:membrane"/>
    <property type="evidence" value="ECO:0007669"/>
    <property type="project" value="UniProtKB-SubCell"/>
</dbReference>
<feature type="transmembrane region" description="Helical" evidence="6">
    <location>
        <begin position="139"/>
        <end position="161"/>
    </location>
</feature>
<dbReference type="Gene3D" id="2.60.40.1260">
    <property type="entry name" value="Lamin Tail domain"/>
    <property type="match status" value="1"/>
</dbReference>
<evidence type="ECO:0000256" key="6">
    <source>
        <dbReference type="SAM" id="Phobius"/>
    </source>
</evidence>
<dbReference type="GO" id="GO:0004252">
    <property type="term" value="F:serine-type endopeptidase activity"/>
    <property type="evidence" value="ECO:0007669"/>
    <property type="project" value="UniProtKB-UniRule"/>
</dbReference>
<proteinExistence type="predicted"/>
<dbReference type="PANTHER" id="PTHR10806">
    <property type="entry name" value="SIGNAL PEPTIDASE COMPLEX CATALYTIC SUBUNIT SEC11"/>
    <property type="match status" value="1"/>
</dbReference>
<dbReference type="Pfam" id="PF00932">
    <property type="entry name" value="LTD"/>
    <property type="match status" value="1"/>
</dbReference>
<dbReference type="EMBL" id="MHVR01000005">
    <property type="protein sequence ID" value="OHA96665.1"/>
    <property type="molecule type" value="Genomic_DNA"/>
</dbReference>
<feature type="transmembrane region" description="Helical" evidence="6">
    <location>
        <begin position="211"/>
        <end position="230"/>
    </location>
</feature>
<dbReference type="PROSITE" id="PS51841">
    <property type="entry name" value="LTD"/>
    <property type="match status" value="1"/>
</dbReference>
<dbReference type="SUPFAM" id="SSF51306">
    <property type="entry name" value="LexA/Signal peptidase"/>
    <property type="match status" value="1"/>
</dbReference>
<evidence type="ECO:0000256" key="1">
    <source>
        <dbReference type="ARBA" id="ARBA00004370"/>
    </source>
</evidence>
<comment type="subcellular location">
    <subcellularLocation>
        <location evidence="1">Membrane</location>
    </subcellularLocation>
</comment>
<protein>
    <recommendedName>
        <fullName evidence="5">Signal peptidase I</fullName>
        <ecNumber evidence="5">3.4.21.89</ecNumber>
    </recommendedName>
</protein>
<evidence type="ECO:0000256" key="5">
    <source>
        <dbReference type="NCBIfam" id="TIGR02228"/>
    </source>
</evidence>
<sequence length="691" mass="74697">MKRFIAKATYGIFMFLLVGVASLFFAPLLPIKGNIEIKIVKSGSMEPFIKTGSIVVIKPASVYNVGDIITFGEDSSISYPTTHRIISISEIQDKILYQAKGDANEEPDPTSVKKNDVIGKVIFTAPNVGYLLDFARQPVGFILLIAFPAALVILNEIIDIGKEIRKVIRRKKGDSTKVPTNKVLKRIHQMDDVLRPVYFVYSDNTKRKTKAPFTISVFIFFGIGLIFTGFSGTTSYFSDAESSSGSVFDAGILDIILSNTGFEGVISNSTSDESQFQTNVSLVVGSLPTQYTVEYEKTGGDDSLCDALALSATSDVLSYSGALSAFSVGTTVDFGLWDFAISVLSGQSITGGETCEFDLIYKAWMDGVPSFETSGFRDEERFHISITAETIAASVVINEFLPRPDGPLCSDQNNASCDASDPDFIFDFGTDSSDKPQGEWVELYNLTGAPVNLSGWYTQDASGGMGNTDITNLNTLPATTTIPASGYLVVYMNKSVWNNTGDTVKLFNASNILQDSYAYTSDYDYCDLIPTSGEINDEIPSDPDGDCVNGSNIPSNKSYARIPNGTGSFVDPIPTPGKSNNVLEKNTEIIPVELVNIFSPIFDLSTPTATNGPSPTSIEEIEVVEPEIKISTSTQSLLDISSSVEVVEDTSAGQVEMILEETIIPETVVPEESTEIPTEPVAVEVIDIKSC</sequence>
<dbReference type="GO" id="GO:0009003">
    <property type="term" value="F:signal peptidase activity"/>
    <property type="evidence" value="ECO:0007669"/>
    <property type="project" value="UniProtKB-EC"/>
</dbReference>
<dbReference type="SUPFAM" id="SSF74853">
    <property type="entry name" value="Lamin A/C globular tail domain"/>
    <property type="match status" value="1"/>
</dbReference>
<evidence type="ECO:0000256" key="2">
    <source>
        <dbReference type="ARBA" id="ARBA00022692"/>
    </source>
</evidence>
<evidence type="ECO:0000313" key="8">
    <source>
        <dbReference type="EMBL" id="OHA96665.1"/>
    </source>
</evidence>
<dbReference type="EC" id="3.4.21.89" evidence="5"/>
<keyword evidence="4 6" id="KW-0472">Membrane</keyword>
<comment type="caution">
    <text evidence="8">The sequence shown here is derived from an EMBL/GenBank/DDBJ whole genome shotgun (WGS) entry which is preliminary data.</text>
</comment>